<dbReference type="AlphaFoldDB" id="A0A176VQM6"/>
<keyword evidence="1" id="KW-0238">DNA-binding</keyword>
<evidence type="ECO:0000256" key="1">
    <source>
        <dbReference type="ARBA" id="ARBA00023125"/>
    </source>
</evidence>
<accession>A0A176VQM6</accession>
<evidence type="ECO:0000259" key="2">
    <source>
        <dbReference type="PROSITE" id="PS51253"/>
    </source>
</evidence>
<dbReference type="Pfam" id="PF03221">
    <property type="entry name" value="HTH_Tnp_Tc5"/>
    <property type="match status" value="1"/>
</dbReference>
<gene>
    <name evidence="3" type="ORF">AXG93_1630s1250</name>
</gene>
<dbReference type="Gene3D" id="1.10.10.60">
    <property type="entry name" value="Homeodomain-like"/>
    <property type="match status" value="1"/>
</dbReference>
<comment type="caution">
    <text evidence="3">The sequence shown here is derived from an EMBL/GenBank/DDBJ whole genome shotgun (WGS) entry which is preliminary data.</text>
</comment>
<dbReference type="EMBL" id="LVLJ01002916">
    <property type="protein sequence ID" value="OAE23210.1"/>
    <property type="molecule type" value="Genomic_DNA"/>
</dbReference>
<keyword evidence="4" id="KW-1185">Reference proteome</keyword>
<name>A0A176VQM6_MARPO</name>
<protein>
    <recommendedName>
        <fullName evidence="2">HTH CENPB-type domain-containing protein</fullName>
    </recommendedName>
</protein>
<reference evidence="3" key="1">
    <citation type="submission" date="2016-03" db="EMBL/GenBank/DDBJ databases">
        <title>Mechanisms controlling the formation of the plant cell surface in tip-growing cells are functionally conserved among land plants.</title>
        <authorList>
            <person name="Honkanen S."/>
            <person name="Jones V.A."/>
            <person name="Morieri G."/>
            <person name="Champion C."/>
            <person name="Hetherington A.J."/>
            <person name="Kelly S."/>
            <person name="Saint-Marcoux D."/>
            <person name="Proust H."/>
            <person name="Prescott H."/>
            <person name="Dolan L."/>
        </authorList>
    </citation>
    <scope>NUCLEOTIDE SEQUENCE [LARGE SCALE GENOMIC DNA]</scope>
    <source>
        <tissue evidence="3">Whole gametophyte</tissue>
    </source>
</reference>
<evidence type="ECO:0000313" key="4">
    <source>
        <dbReference type="Proteomes" id="UP000077202"/>
    </source>
</evidence>
<dbReference type="Proteomes" id="UP000077202">
    <property type="component" value="Unassembled WGS sequence"/>
</dbReference>
<dbReference type="InterPro" id="IPR006600">
    <property type="entry name" value="HTH_CenpB_DNA-bd_dom"/>
</dbReference>
<dbReference type="GO" id="GO:0003677">
    <property type="term" value="F:DNA binding"/>
    <property type="evidence" value="ECO:0007669"/>
    <property type="project" value="UniProtKB-KW"/>
</dbReference>
<dbReference type="PROSITE" id="PS51253">
    <property type="entry name" value="HTH_CENPB"/>
    <property type="match status" value="1"/>
</dbReference>
<organism evidence="3 4">
    <name type="scientific">Marchantia polymorpha subsp. ruderalis</name>
    <dbReference type="NCBI Taxonomy" id="1480154"/>
    <lineage>
        <taxon>Eukaryota</taxon>
        <taxon>Viridiplantae</taxon>
        <taxon>Streptophyta</taxon>
        <taxon>Embryophyta</taxon>
        <taxon>Marchantiophyta</taxon>
        <taxon>Marchantiopsida</taxon>
        <taxon>Marchantiidae</taxon>
        <taxon>Marchantiales</taxon>
        <taxon>Marchantiaceae</taxon>
        <taxon>Marchantia</taxon>
    </lineage>
</organism>
<evidence type="ECO:0000313" key="3">
    <source>
        <dbReference type="EMBL" id="OAE23210.1"/>
    </source>
</evidence>
<sequence>MSKAMELRDAFGICDTEFKLSHGWLQKFKTRHGIKCYYLHGESVDAYEVGVALAMAKIPFILKKYDPEDIFNFDETDEDLGKLNVDLFQAMLWCVVAWHELDDQTIRSCWRKSAILPVEWNADINNSDERMKSQIEEAALELGNLIAALNLGLNVEGKPIEKLSSLEYINMEGEDDFEVEYSNDELVLLVQDGKEVFDSMEEDSMIFDSNDDEYNVVKLSETQKYAKDLLNFMASQDSIVCDSKSIILTS</sequence>
<proteinExistence type="predicted"/>
<feature type="domain" description="HTH CENPB-type" evidence="2">
    <location>
        <begin position="1"/>
        <end position="38"/>
    </location>
</feature>